<protein>
    <submittedName>
        <fullName evidence="1">Uncharacterized protein</fullName>
    </submittedName>
</protein>
<organism evidence="1 2">
    <name type="scientific">Senna tora</name>
    <dbReference type="NCBI Taxonomy" id="362788"/>
    <lineage>
        <taxon>Eukaryota</taxon>
        <taxon>Viridiplantae</taxon>
        <taxon>Streptophyta</taxon>
        <taxon>Embryophyta</taxon>
        <taxon>Tracheophyta</taxon>
        <taxon>Spermatophyta</taxon>
        <taxon>Magnoliopsida</taxon>
        <taxon>eudicotyledons</taxon>
        <taxon>Gunneridae</taxon>
        <taxon>Pentapetalae</taxon>
        <taxon>rosids</taxon>
        <taxon>fabids</taxon>
        <taxon>Fabales</taxon>
        <taxon>Fabaceae</taxon>
        <taxon>Caesalpinioideae</taxon>
        <taxon>Cassia clade</taxon>
        <taxon>Senna</taxon>
    </lineage>
</organism>
<name>A0A834TK99_9FABA</name>
<sequence>MAFNLFVAGIRLLDLSVDNFGMRHNDKA</sequence>
<accession>A0A834TK99</accession>
<comment type="caution">
    <text evidence="1">The sequence shown here is derived from an EMBL/GenBank/DDBJ whole genome shotgun (WGS) entry which is preliminary data.</text>
</comment>
<gene>
    <name evidence="1" type="ORF">G2W53_020798</name>
</gene>
<dbReference type="EMBL" id="JAAIUW010000007">
    <property type="protein sequence ID" value="KAF7822654.1"/>
    <property type="molecule type" value="Genomic_DNA"/>
</dbReference>
<evidence type="ECO:0000313" key="1">
    <source>
        <dbReference type="EMBL" id="KAF7822654.1"/>
    </source>
</evidence>
<dbReference type="AlphaFoldDB" id="A0A834TK99"/>
<evidence type="ECO:0000313" key="2">
    <source>
        <dbReference type="Proteomes" id="UP000634136"/>
    </source>
</evidence>
<keyword evidence="2" id="KW-1185">Reference proteome</keyword>
<reference evidence="1" key="1">
    <citation type="submission" date="2020-09" db="EMBL/GenBank/DDBJ databases">
        <title>Genome-Enabled Discovery of Anthraquinone Biosynthesis in Senna tora.</title>
        <authorList>
            <person name="Kang S.-H."/>
            <person name="Pandey R.P."/>
            <person name="Lee C.-M."/>
            <person name="Sim J.-S."/>
            <person name="Jeong J.-T."/>
            <person name="Choi B.-S."/>
            <person name="Jung M."/>
            <person name="Ginzburg D."/>
            <person name="Zhao K."/>
            <person name="Won S.Y."/>
            <person name="Oh T.-J."/>
            <person name="Yu Y."/>
            <person name="Kim N.-H."/>
            <person name="Lee O.R."/>
            <person name="Lee T.-H."/>
            <person name="Bashyal P."/>
            <person name="Kim T.-S."/>
            <person name="Lee W.-H."/>
            <person name="Kawkins C."/>
            <person name="Kim C.-K."/>
            <person name="Kim J.S."/>
            <person name="Ahn B.O."/>
            <person name="Rhee S.Y."/>
            <person name="Sohng J.K."/>
        </authorList>
    </citation>
    <scope>NUCLEOTIDE SEQUENCE</scope>
    <source>
        <tissue evidence="1">Leaf</tissue>
    </source>
</reference>
<proteinExistence type="predicted"/>
<dbReference type="Proteomes" id="UP000634136">
    <property type="component" value="Unassembled WGS sequence"/>
</dbReference>